<keyword evidence="3" id="KW-1185">Reference proteome</keyword>
<dbReference type="PATRIC" id="fig|1120926.3.peg.1530"/>
<accession>N8YBW4</accession>
<dbReference type="AlphaFoldDB" id="N8YBW4"/>
<evidence type="ECO:0000313" key="2">
    <source>
        <dbReference type="EMBL" id="ENV34272.1"/>
    </source>
</evidence>
<dbReference type="STRING" id="202952.GCA_000747725_02714"/>
<dbReference type="OrthoDB" id="5583261at2"/>
<dbReference type="RefSeq" id="WP_004861092.1">
    <property type="nucleotide sequence ID" value="NZ_ASYY01000015.1"/>
</dbReference>
<comment type="caution">
    <text evidence="2">The sequence shown here is derived from an EMBL/GenBank/DDBJ whole genome shotgun (WGS) entry which is preliminary data.</text>
</comment>
<feature type="signal peptide" evidence="1">
    <location>
        <begin position="1"/>
        <end position="28"/>
    </location>
</feature>
<sequence length="706" mass="80214">MQTHFYSIIKFLALTSLPLFFYNQQAQAGSDPVCAPVIGSLNNTYDNCNNFPILTPSNDNETNIALLLSDLGLAKIKFADADSKLWTAVYGPTPFEVGTVSLENSIPNQRKIKVSDNSFSDEHCGSISSGAAQFIQQVQNNKNIPANEKTILINERKKQNNCDSKFDLITVQPSWTKTTQQYASYLNANIAFYNTNFSTATKIYTVISQVEDPWIKETAQYMLIRSSLNTAYITGRGEYGDIDFKKINQNLLNEFFNHITAYFKLYPNGQYIASARGFLRRGLWLANKPELLVNEYVWQINNPKSPVYNLEMGNIAYEIDQKVLLNPALTANKLSDPFFLALYDLMNMRASDRDGYQPITWSQLNAQKDHFKKNPELFQYLLANHLYFIQKKPNEALKLLNQVDPSHFNTYLQLSSVYLKGNLLEVTNQLPAAEQFWKTALSQAKTATQSSLFENQLIYILSVQNKQNEVLNLLPKIKQANLQKAWISQIADANSLEKIINGQTFNSAQKNAALYVLLNQSLTYQDYSLFNKAQNWLPKDANLYKADQSNAEKYKDAAPLSRFIWNGSQISTQIKCPNLATITANLQQQPKDLNTQLCLGEYARNVGIYSIDPAGSYTEASFSIKKTAFHGTTFARGNTYKNIIKSMPNGELKAYALYRAIQCYAPSGANDCQDEDVAKSVRKQWFDQIRRDYPNTSWAKSLKYYW</sequence>
<keyword evidence="1" id="KW-0732">Signal</keyword>
<protein>
    <submittedName>
        <fullName evidence="2">Uncharacterized protein</fullName>
    </submittedName>
</protein>
<dbReference type="HOGENOM" id="CLU_379414_0_0_6"/>
<evidence type="ECO:0000256" key="1">
    <source>
        <dbReference type="SAM" id="SignalP"/>
    </source>
</evidence>
<dbReference type="EMBL" id="APPN01000059">
    <property type="protein sequence ID" value="ENV34272.1"/>
    <property type="molecule type" value="Genomic_DNA"/>
</dbReference>
<dbReference type="eggNOG" id="COG1729">
    <property type="taxonomic scope" value="Bacteria"/>
</dbReference>
<dbReference type="GeneID" id="84208966"/>
<gene>
    <name evidence="2" type="ORF">F960_01590</name>
</gene>
<organism evidence="2 3">
    <name type="scientific">Acinetobacter gerneri DSM 14967 = CIP 107464 = MTCC 9824</name>
    <dbReference type="NCBI Taxonomy" id="1120926"/>
    <lineage>
        <taxon>Bacteria</taxon>
        <taxon>Pseudomonadati</taxon>
        <taxon>Pseudomonadota</taxon>
        <taxon>Gammaproteobacteria</taxon>
        <taxon>Moraxellales</taxon>
        <taxon>Moraxellaceae</taxon>
        <taxon>Acinetobacter</taxon>
    </lineage>
</organism>
<proteinExistence type="predicted"/>
<dbReference type="Proteomes" id="UP000013117">
    <property type="component" value="Unassembled WGS sequence"/>
</dbReference>
<reference evidence="2 3" key="1">
    <citation type="submission" date="2013-02" db="EMBL/GenBank/DDBJ databases">
        <title>The Genome Sequence of Acinetobacter gerneri CIP 107464.</title>
        <authorList>
            <consortium name="The Broad Institute Genome Sequencing Platform"/>
            <consortium name="The Broad Institute Genome Sequencing Center for Infectious Disease"/>
            <person name="Cerqueira G."/>
            <person name="Feldgarden M."/>
            <person name="Courvalin P."/>
            <person name="Perichon B."/>
            <person name="Grillot-Courvalin C."/>
            <person name="Clermont D."/>
            <person name="Rocha E."/>
            <person name="Yoon E.-J."/>
            <person name="Nemec A."/>
            <person name="Walker B."/>
            <person name="Young S.K."/>
            <person name="Zeng Q."/>
            <person name="Gargeya S."/>
            <person name="Fitzgerald M."/>
            <person name="Haas B."/>
            <person name="Abouelleil A."/>
            <person name="Alvarado L."/>
            <person name="Arachchi H.M."/>
            <person name="Berlin A.M."/>
            <person name="Chapman S.B."/>
            <person name="Dewar J."/>
            <person name="Goldberg J."/>
            <person name="Griggs A."/>
            <person name="Gujja S."/>
            <person name="Hansen M."/>
            <person name="Howarth C."/>
            <person name="Imamovic A."/>
            <person name="Larimer J."/>
            <person name="McCowan C."/>
            <person name="Murphy C."/>
            <person name="Neiman D."/>
            <person name="Pearson M."/>
            <person name="Priest M."/>
            <person name="Roberts A."/>
            <person name="Saif S."/>
            <person name="Shea T."/>
            <person name="Sisk P."/>
            <person name="Sykes S."/>
            <person name="Wortman J."/>
            <person name="Nusbaum C."/>
            <person name="Birren B."/>
        </authorList>
    </citation>
    <scope>NUCLEOTIDE SEQUENCE [LARGE SCALE GENOMIC DNA]</scope>
    <source>
        <strain evidence="2 3">CIP 107464</strain>
    </source>
</reference>
<name>N8YBW4_9GAMM</name>
<feature type="chain" id="PRO_5004137717" evidence="1">
    <location>
        <begin position="29"/>
        <end position="706"/>
    </location>
</feature>
<evidence type="ECO:0000313" key="3">
    <source>
        <dbReference type="Proteomes" id="UP000013117"/>
    </source>
</evidence>